<dbReference type="InterPro" id="IPR051847">
    <property type="entry name" value="RNA_proc/Spliceosome_comp"/>
</dbReference>
<evidence type="ECO:0000256" key="2">
    <source>
        <dbReference type="PROSITE-ProRule" id="PRU00176"/>
    </source>
</evidence>
<dbReference type="SUPFAM" id="SSF54928">
    <property type="entry name" value="RNA-binding domain, RBD"/>
    <property type="match status" value="1"/>
</dbReference>
<evidence type="ECO:0000256" key="4">
    <source>
        <dbReference type="SAM" id="MobiDB-lite"/>
    </source>
</evidence>
<dbReference type="Pfam" id="PF19252">
    <property type="entry name" value="HIND"/>
    <property type="match status" value="1"/>
</dbReference>
<evidence type="ECO:0000313" key="6">
    <source>
        <dbReference type="EMBL" id="CAD8529217.1"/>
    </source>
</evidence>
<organism evidence="6">
    <name type="scientific">Calcidiscus leptoporus</name>
    <dbReference type="NCBI Taxonomy" id="127549"/>
    <lineage>
        <taxon>Eukaryota</taxon>
        <taxon>Haptista</taxon>
        <taxon>Haptophyta</taxon>
        <taxon>Prymnesiophyceae</taxon>
        <taxon>Coccolithales</taxon>
        <taxon>Calcidiscaceae</taxon>
        <taxon>Calcidiscus</taxon>
    </lineage>
</organism>
<dbReference type="PANTHER" id="PTHR45880:SF1">
    <property type="entry name" value="RNA-BINDING MOTIF PROTEIN, X-LINKED 2"/>
    <property type="match status" value="1"/>
</dbReference>
<dbReference type="GO" id="GO:0071013">
    <property type="term" value="C:catalytic step 2 spliceosome"/>
    <property type="evidence" value="ECO:0007669"/>
    <property type="project" value="TreeGrafter"/>
</dbReference>
<gene>
    <name evidence="6" type="ORF">CLEP1334_LOCUS4469</name>
</gene>
<dbReference type="InterPro" id="IPR045844">
    <property type="entry name" value="RRM_Ist3-like"/>
</dbReference>
<feature type="compositionally biased region" description="Basic and acidic residues" evidence="4">
    <location>
        <begin position="298"/>
        <end position="319"/>
    </location>
</feature>
<protein>
    <recommendedName>
        <fullName evidence="5">RRM domain-containing protein</fullName>
    </recommendedName>
</protein>
<dbReference type="GO" id="GO:0000398">
    <property type="term" value="P:mRNA splicing, via spliceosome"/>
    <property type="evidence" value="ECO:0007669"/>
    <property type="project" value="InterPro"/>
</dbReference>
<dbReference type="Pfam" id="PF00076">
    <property type="entry name" value="RRM_1"/>
    <property type="match status" value="1"/>
</dbReference>
<feature type="compositionally biased region" description="Basic and acidic residues" evidence="4">
    <location>
        <begin position="221"/>
        <end position="258"/>
    </location>
</feature>
<evidence type="ECO:0000256" key="1">
    <source>
        <dbReference type="ARBA" id="ARBA00022884"/>
    </source>
</evidence>
<feature type="domain" description="RRM" evidence="5">
    <location>
        <begin position="44"/>
        <end position="122"/>
    </location>
</feature>
<dbReference type="InterPro" id="IPR000504">
    <property type="entry name" value="RRM_dom"/>
</dbReference>
<reference evidence="6" key="1">
    <citation type="submission" date="2021-01" db="EMBL/GenBank/DDBJ databases">
        <authorList>
            <person name="Corre E."/>
            <person name="Pelletier E."/>
            <person name="Niang G."/>
            <person name="Scheremetjew M."/>
            <person name="Finn R."/>
            <person name="Kale V."/>
            <person name="Holt S."/>
            <person name="Cochrane G."/>
            <person name="Meng A."/>
            <person name="Brown T."/>
            <person name="Cohen L."/>
        </authorList>
    </citation>
    <scope>NUCLEOTIDE SEQUENCE</scope>
    <source>
        <strain evidence="6">RCC1130</strain>
    </source>
</reference>
<keyword evidence="1 2" id="KW-0694">RNA-binding</keyword>
<dbReference type="InterPro" id="IPR012677">
    <property type="entry name" value="Nucleotide-bd_a/b_plait_sf"/>
</dbReference>
<feature type="coiled-coil region" evidence="3">
    <location>
        <begin position="144"/>
        <end position="171"/>
    </location>
</feature>
<dbReference type="AlphaFoldDB" id="A0A7S0IQV5"/>
<evidence type="ECO:0000259" key="5">
    <source>
        <dbReference type="PROSITE" id="PS50102"/>
    </source>
</evidence>
<feature type="region of interest" description="Disordered" evidence="4">
    <location>
        <begin position="221"/>
        <end position="342"/>
    </location>
</feature>
<dbReference type="GO" id="GO:0005686">
    <property type="term" value="C:U2 snRNP"/>
    <property type="evidence" value="ECO:0007669"/>
    <property type="project" value="TreeGrafter"/>
</dbReference>
<sequence length="342" mass="38031">MNRVKEVERINRRDLQTQLASDTAGSAGKWDVNKSWHAQYKDSAYIYVGGLPLDLSEGDVTVVFSQVGEVVDINIPRDKGTGKPRGFGFIAYEDQRSTILAVDNFNGTKLLGRTLRVDHCSDYHEEQKKNPDALPDHVTRKLSDKQLEEKKAQVAERNQQLEEQNAAKADLFATSRGTHLSAAMDEEKQIRGAIVQGKEQAAHHKRLQHIESVLARRKGEYDAAASEEARKQKLWEERKKQREVEEQAASRKSAEQRTEASSALVAAPPKASNTAKVKQATWERLMGGGGGGSKRKRKSDDEVAERRGGGVPGERKRLGEAALSVEESNKMRAELGLKPLKQ</sequence>
<dbReference type="SMART" id="SM00360">
    <property type="entry name" value="RRM"/>
    <property type="match status" value="1"/>
</dbReference>
<dbReference type="GO" id="GO:0071011">
    <property type="term" value="C:precatalytic spliceosome"/>
    <property type="evidence" value="ECO:0007669"/>
    <property type="project" value="TreeGrafter"/>
</dbReference>
<keyword evidence="3" id="KW-0175">Coiled coil</keyword>
<evidence type="ECO:0000256" key="3">
    <source>
        <dbReference type="SAM" id="Coils"/>
    </source>
</evidence>
<accession>A0A7S0IQV5</accession>
<dbReference type="Gene3D" id="3.30.70.330">
    <property type="match status" value="1"/>
</dbReference>
<dbReference type="InterPro" id="IPR035979">
    <property type="entry name" value="RBD_domain_sf"/>
</dbReference>
<proteinExistence type="predicted"/>
<dbReference type="GO" id="GO:0046540">
    <property type="term" value="C:U4/U6 x U5 tri-snRNP complex"/>
    <property type="evidence" value="ECO:0007669"/>
    <property type="project" value="InterPro"/>
</dbReference>
<name>A0A7S0IQV5_9EUKA</name>
<dbReference type="InterPro" id="IPR045347">
    <property type="entry name" value="HIND"/>
</dbReference>
<dbReference type="GO" id="GO:0003723">
    <property type="term" value="F:RNA binding"/>
    <property type="evidence" value="ECO:0007669"/>
    <property type="project" value="UniProtKB-UniRule"/>
</dbReference>
<dbReference type="PANTHER" id="PTHR45880">
    <property type="entry name" value="RNA-BINDING MOTIF PROTEIN, X-LINKED 2"/>
    <property type="match status" value="1"/>
</dbReference>
<dbReference type="CDD" id="cd12411">
    <property type="entry name" value="RRM_ist3_like"/>
    <property type="match status" value="1"/>
</dbReference>
<dbReference type="PROSITE" id="PS50102">
    <property type="entry name" value="RRM"/>
    <property type="match status" value="1"/>
</dbReference>
<dbReference type="EMBL" id="HBER01009010">
    <property type="protein sequence ID" value="CAD8529217.1"/>
    <property type="molecule type" value="Transcribed_RNA"/>
</dbReference>